<gene>
    <name evidence="8" type="ORF">PSON_ATCC_30995.1.T0560255</name>
</gene>
<comment type="caution">
    <text evidence="8">The sequence shown here is derived from an EMBL/GenBank/DDBJ whole genome shotgun (WGS) entry which is preliminary data.</text>
</comment>
<organism evidence="8 9">
    <name type="scientific">Paramecium sonneborni</name>
    <dbReference type="NCBI Taxonomy" id="65129"/>
    <lineage>
        <taxon>Eukaryota</taxon>
        <taxon>Sar</taxon>
        <taxon>Alveolata</taxon>
        <taxon>Ciliophora</taxon>
        <taxon>Intramacronucleata</taxon>
        <taxon>Oligohymenophorea</taxon>
        <taxon>Peniculida</taxon>
        <taxon>Parameciidae</taxon>
        <taxon>Paramecium</taxon>
    </lineage>
</organism>
<evidence type="ECO:0000256" key="5">
    <source>
        <dbReference type="ARBA" id="ARBA00022989"/>
    </source>
</evidence>
<comment type="similarity">
    <text evidence="2">Belongs to the major facilitator superfamily.</text>
</comment>
<dbReference type="PANTHER" id="PTHR23512:SF3">
    <property type="entry name" value="MAJOR FACILITATOR SUPERFAMILY DOMAIN-CONTAINING PROTEIN 1"/>
    <property type="match status" value="1"/>
</dbReference>
<evidence type="ECO:0000256" key="6">
    <source>
        <dbReference type="ARBA" id="ARBA00023136"/>
    </source>
</evidence>
<keyword evidence="6 7" id="KW-0472">Membrane</keyword>
<evidence type="ECO:0000313" key="8">
    <source>
        <dbReference type="EMBL" id="CAD8090875.1"/>
    </source>
</evidence>
<keyword evidence="5 7" id="KW-1133">Transmembrane helix</keyword>
<feature type="transmembrane region" description="Helical" evidence="7">
    <location>
        <begin position="186"/>
        <end position="205"/>
    </location>
</feature>
<evidence type="ECO:0000256" key="7">
    <source>
        <dbReference type="SAM" id="Phobius"/>
    </source>
</evidence>
<dbReference type="GO" id="GO:0012505">
    <property type="term" value="C:endomembrane system"/>
    <property type="evidence" value="ECO:0007669"/>
    <property type="project" value="UniProtKB-SubCell"/>
</dbReference>
<evidence type="ECO:0000256" key="2">
    <source>
        <dbReference type="ARBA" id="ARBA00008335"/>
    </source>
</evidence>
<accession>A0A8S1NP59</accession>
<dbReference type="AlphaFoldDB" id="A0A8S1NP59"/>
<proteinExistence type="inferred from homology"/>
<evidence type="ECO:0000256" key="3">
    <source>
        <dbReference type="ARBA" id="ARBA00022448"/>
    </source>
</evidence>
<dbReference type="InterPro" id="IPR052187">
    <property type="entry name" value="MFSD1"/>
</dbReference>
<keyword evidence="9" id="KW-1185">Reference proteome</keyword>
<comment type="subcellular location">
    <subcellularLocation>
        <location evidence="1">Endomembrane system</location>
        <topology evidence="1">Multi-pass membrane protein</topology>
    </subcellularLocation>
</comment>
<dbReference type="Proteomes" id="UP000692954">
    <property type="component" value="Unassembled WGS sequence"/>
</dbReference>
<protein>
    <recommendedName>
        <fullName evidence="10">Transmembrane protein</fullName>
    </recommendedName>
</protein>
<evidence type="ECO:0000256" key="4">
    <source>
        <dbReference type="ARBA" id="ARBA00022692"/>
    </source>
</evidence>
<dbReference type="OrthoDB" id="424834at2759"/>
<sequence length="247" mass="29429">MLFGRLFMGVQFNYRKQEIIKIQYSIQQLNQNQLYQSENLIISQYLIITACFKGHQLSTATLNSYFSPMIYDYTGSITNPLFTSVFACIFSLICVILLLLFKYLNIFQIIQVSHYLFYLNFKKQSTKFRQSTVNQENQYYNKKYKKNLLSLVLTNHMKLQMIINKPHKIVLPSQRARLQEIREFPVLYWSLTAICTLCLGIYITFMDDASDYYYKKKFQFKAIEAGKFITIPYIFSALYMSIYWLVY</sequence>
<feature type="transmembrane region" description="Helical" evidence="7">
    <location>
        <begin position="225"/>
        <end position="246"/>
    </location>
</feature>
<name>A0A8S1NP59_9CILI</name>
<keyword evidence="4 7" id="KW-0812">Transmembrane</keyword>
<evidence type="ECO:0008006" key="10">
    <source>
        <dbReference type="Google" id="ProtNLM"/>
    </source>
</evidence>
<evidence type="ECO:0000256" key="1">
    <source>
        <dbReference type="ARBA" id="ARBA00004127"/>
    </source>
</evidence>
<evidence type="ECO:0000313" key="9">
    <source>
        <dbReference type="Proteomes" id="UP000692954"/>
    </source>
</evidence>
<dbReference type="PANTHER" id="PTHR23512">
    <property type="entry name" value="MAJOR FACILITATOR SUPERFAMILY DOMAIN-CONTAINING PROTEIN 1"/>
    <property type="match status" value="1"/>
</dbReference>
<reference evidence="8" key="1">
    <citation type="submission" date="2021-01" db="EMBL/GenBank/DDBJ databases">
        <authorList>
            <consortium name="Genoscope - CEA"/>
            <person name="William W."/>
        </authorList>
    </citation>
    <scope>NUCLEOTIDE SEQUENCE</scope>
</reference>
<keyword evidence="3" id="KW-0813">Transport</keyword>
<dbReference type="EMBL" id="CAJJDN010000056">
    <property type="protein sequence ID" value="CAD8090875.1"/>
    <property type="molecule type" value="Genomic_DNA"/>
</dbReference>
<feature type="transmembrane region" description="Helical" evidence="7">
    <location>
        <begin position="81"/>
        <end position="101"/>
    </location>
</feature>